<dbReference type="InterPro" id="IPR010852">
    <property type="entry name" value="ABATE"/>
</dbReference>
<dbReference type="Gene3D" id="1.10.3300.10">
    <property type="entry name" value="Jann2411-like domain"/>
    <property type="match status" value="1"/>
</dbReference>
<dbReference type="PANTHER" id="PTHR35525">
    <property type="entry name" value="BLL6575 PROTEIN"/>
    <property type="match status" value="1"/>
</dbReference>
<feature type="domain" description="Zinc finger CGNR" evidence="1">
    <location>
        <begin position="138"/>
        <end position="180"/>
    </location>
</feature>
<gene>
    <name evidence="2" type="ORF">EPA93_23715</name>
</gene>
<dbReference type="EMBL" id="CP035758">
    <property type="protein sequence ID" value="QBD78828.1"/>
    <property type="molecule type" value="Genomic_DNA"/>
</dbReference>
<dbReference type="KEGG" id="kbs:EPA93_23715"/>
<reference evidence="2 3" key="1">
    <citation type="submission" date="2019-01" db="EMBL/GenBank/DDBJ databases">
        <title>Ktedonosporobacter rubrisoli SCAWS-G2.</title>
        <authorList>
            <person name="Huang Y."/>
            <person name="Yan B."/>
        </authorList>
    </citation>
    <scope>NUCLEOTIDE SEQUENCE [LARGE SCALE GENOMIC DNA]</scope>
    <source>
        <strain evidence="2 3">SCAWS-G2</strain>
    </source>
</reference>
<dbReference type="RefSeq" id="WP_129889881.1">
    <property type="nucleotide sequence ID" value="NZ_CP035758.1"/>
</dbReference>
<protein>
    <submittedName>
        <fullName evidence="2">Zf-CGNR multi-domain protein</fullName>
    </submittedName>
</protein>
<name>A0A4P6JTD5_KTERU</name>
<proteinExistence type="predicted"/>
<dbReference type="Pfam" id="PF11706">
    <property type="entry name" value="zf-CGNR"/>
    <property type="match status" value="1"/>
</dbReference>
<dbReference type="SUPFAM" id="SSF160904">
    <property type="entry name" value="Jann2411-like"/>
    <property type="match status" value="1"/>
</dbReference>
<keyword evidence="3" id="KW-1185">Reference proteome</keyword>
<organism evidence="2 3">
    <name type="scientific">Ktedonosporobacter rubrisoli</name>
    <dbReference type="NCBI Taxonomy" id="2509675"/>
    <lineage>
        <taxon>Bacteria</taxon>
        <taxon>Bacillati</taxon>
        <taxon>Chloroflexota</taxon>
        <taxon>Ktedonobacteria</taxon>
        <taxon>Ktedonobacterales</taxon>
        <taxon>Ktedonosporobacteraceae</taxon>
        <taxon>Ktedonosporobacter</taxon>
    </lineage>
</organism>
<dbReference type="OrthoDB" id="157603at2"/>
<sequence length="183" mass="21013">MNRGLQEKRLQLAEDLVNSYDTFLAEPEHLPIPEDLHSFLLERGIRPEQPIGQSELEEIYRLRSKLRAVYEAVAEEHAAQILNELFAHSQVTPRLAAGPDHKYSLELMLPTDISIQRRVEIEAALGLSFGLSHYGKERLRICAAAPCRDAFLDTSRNRSRRFCSERCANRYNVAAFRARHVEE</sequence>
<dbReference type="Pfam" id="PF07336">
    <property type="entry name" value="ABATE"/>
    <property type="match status" value="1"/>
</dbReference>
<evidence type="ECO:0000259" key="1">
    <source>
        <dbReference type="Pfam" id="PF11706"/>
    </source>
</evidence>
<dbReference type="InterPro" id="IPR023286">
    <property type="entry name" value="ABATE_dom_sf"/>
</dbReference>
<dbReference type="AlphaFoldDB" id="A0A4P6JTD5"/>
<evidence type="ECO:0000313" key="2">
    <source>
        <dbReference type="EMBL" id="QBD78828.1"/>
    </source>
</evidence>
<evidence type="ECO:0000313" key="3">
    <source>
        <dbReference type="Proteomes" id="UP000290365"/>
    </source>
</evidence>
<dbReference type="PANTHER" id="PTHR35525:SF3">
    <property type="entry name" value="BLL6575 PROTEIN"/>
    <property type="match status" value="1"/>
</dbReference>
<dbReference type="Proteomes" id="UP000290365">
    <property type="component" value="Chromosome"/>
</dbReference>
<dbReference type="InterPro" id="IPR021005">
    <property type="entry name" value="Znf_CGNR"/>
</dbReference>
<accession>A0A4P6JTD5</accession>